<organism evidence="2 3">
    <name type="scientific">Aminipila terrae</name>
    <dbReference type="NCBI Taxonomy" id="2697030"/>
    <lineage>
        <taxon>Bacteria</taxon>
        <taxon>Bacillati</taxon>
        <taxon>Bacillota</taxon>
        <taxon>Clostridia</taxon>
        <taxon>Peptostreptococcales</taxon>
        <taxon>Anaerovoracaceae</taxon>
        <taxon>Aminipila</taxon>
    </lineage>
</organism>
<dbReference type="InterPro" id="IPR003173">
    <property type="entry name" value="PC4_C"/>
</dbReference>
<gene>
    <name evidence="2" type="ORF">Ami3637_05455</name>
</gene>
<dbReference type="RefSeq" id="WP_162361678.1">
    <property type="nucleotide sequence ID" value="NZ_CP047591.1"/>
</dbReference>
<keyword evidence="3" id="KW-1185">Reference proteome</keyword>
<dbReference type="InterPro" id="IPR017154">
    <property type="entry name" value="PC4-like"/>
</dbReference>
<protein>
    <recommendedName>
        <fullName evidence="1">Transcriptional coactivator p15 (PC4) C-terminal domain-containing protein</fullName>
    </recommendedName>
</protein>
<dbReference type="GO" id="GO:0006355">
    <property type="term" value="P:regulation of DNA-templated transcription"/>
    <property type="evidence" value="ECO:0007669"/>
    <property type="project" value="InterPro"/>
</dbReference>
<evidence type="ECO:0000259" key="1">
    <source>
        <dbReference type="Pfam" id="PF02229"/>
    </source>
</evidence>
<dbReference type="Proteomes" id="UP000463883">
    <property type="component" value="Chromosome"/>
</dbReference>
<dbReference type="EMBL" id="CP047591">
    <property type="protein sequence ID" value="QHI71908.1"/>
    <property type="molecule type" value="Genomic_DNA"/>
</dbReference>
<evidence type="ECO:0000313" key="3">
    <source>
        <dbReference type="Proteomes" id="UP000463883"/>
    </source>
</evidence>
<dbReference type="KEGG" id="amic:Ami3637_05455"/>
<dbReference type="Gene3D" id="2.30.31.70">
    <property type="match status" value="1"/>
</dbReference>
<feature type="domain" description="Transcriptional coactivator p15 (PC4) C-terminal" evidence="1">
    <location>
        <begin position="28"/>
        <end position="72"/>
    </location>
</feature>
<dbReference type="Pfam" id="PF02229">
    <property type="entry name" value="PC4"/>
    <property type="match status" value="1"/>
</dbReference>
<proteinExistence type="predicted"/>
<reference evidence="2 3" key="1">
    <citation type="submission" date="2020-01" db="EMBL/GenBank/DDBJ databases">
        <title>Genomic analysis of Aminipila sp. CBA3637.</title>
        <authorList>
            <person name="Kim Y.B."/>
            <person name="Roh S.W."/>
        </authorList>
    </citation>
    <scope>NUCLEOTIDE SEQUENCE [LARGE SCALE GENOMIC DNA]</scope>
    <source>
        <strain evidence="2 3">CBA3637</strain>
    </source>
</reference>
<accession>A0A6P1MIU6</accession>
<evidence type="ECO:0000313" key="2">
    <source>
        <dbReference type="EMBL" id="QHI71908.1"/>
    </source>
</evidence>
<name>A0A6P1MIU6_9FIRM</name>
<dbReference type="AlphaFoldDB" id="A0A6P1MIU6"/>
<sequence length="89" mass="10643">MAGNEKKSEEVTYEIIQHMGVIAKYSNRWTKELNKISWNGSNPKFDIRDWDEHHEHMSRGITLREDEMQILYDLLRDNLPKTQLDKQVV</sequence>
<dbReference type="PIRSF" id="PIRSF037246">
    <property type="entry name" value="UCP037246"/>
    <property type="match status" value="1"/>
</dbReference>
<dbReference type="GO" id="GO:0003677">
    <property type="term" value="F:DNA binding"/>
    <property type="evidence" value="ECO:0007669"/>
    <property type="project" value="InterPro"/>
</dbReference>